<accession>A0A140EGN4</accession>
<dbReference type="InterPro" id="IPR050269">
    <property type="entry name" value="ComplexI_Subunit6"/>
</dbReference>
<evidence type="ECO:0000256" key="14">
    <source>
        <dbReference type="ARBA" id="ARBA00031019"/>
    </source>
</evidence>
<evidence type="ECO:0000256" key="8">
    <source>
        <dbReference type="ARBA" id="ARBA00022967"/>
    </source>
</evidence>
<keyword evidence="12 17" id="KW-0496">Mitochondrion</keyword>
<evidence type="ECO:0000256" key="6">
    <source>
        <dbReference type="ARBA" id="ARBA00022660"/>
    </source>
</evidence>
<dbReference type="EC" id="7.1.1.2" evidence="3"/>
<evidence type="ECO:0000256" key="4">
    <source>
        <dbReference type="ARBA" id="ARBA00021095"/>
    </source>
</evidence>
<dbReference type="PANTHER" id="PTHR11435:SF1">
    <property type="entry name" value="NADH-UBIQUINONE OXIDOREDUCTASE CHAIN 6"/>
    <property type="match status" value="1"/>
</dbReference>
<keyword evidence="7 16" id="KW-0812">Transmembrane</keyword>
<evidence type="ECO:0000256" key="15">
    <source>
        <dbReference type="ARBA" id="ARBA00049551"/>
    </source>
</evidence>
<evidence type="ECO:0000256" key="2">
    <source>
        <dbReference type="ARBA" id="ARBA00005698"/>
    </source>
</evidence>
<keyword evidence="10 16" id="KW-1133">Transmembrane helix</keyword>
<comment type="similarity">
    <text evidence="2">Belongs to the complex I subunit 6 family.</text>
</comment>
<dbReference type="GO" id="GO:0008137">
    <property type="term" value="F:NADH dehydrogenase (ubiquinone) activity"/>
    <property type="evidence" value="ECO:0007669"/>
    <property type="project" value="UniProtKB-EC"/>
</dbReference>
<evidence type="ECO:0000256" key="13">
    <source>
        <dbReference type="ARBA" id="ARBA00023136"/>
    </source>
</evidence>
<feature type="transmembrane region" description="Helical" evidence="16">
    <location>
        <begin position="47"/>
        <end position="70"/>
    </location>
</feature>
<geneLocation type="mitochondrion" evidence="17"/>
<name>A0A140EGN4_9COLE</name>
<organism evidence="17">
    <name type="scientific">Staphylinidae sp. BMNH 1274171</name>
    <dbReference type="NCBI Taxonomy" id="1796552"/>
    <lineage>
        <taxon>Eukaryota</taxon>
        <taxon>Metazoa</taxon>
        <taxon>Ecdysozoa</taxon>
        <taxon>Arthropoda</taxon>
        <taxon>Hexapoda</taxon>
        <taxon>Insecta</taxon>
        <taxon>Pterygota</taxon>
        <taxon>Neoptera</taxon>
        <taxon>Endopterygota</taxon>
        <taxon>Coleoptera</taxon>
        <taxon>Polyphaga</taxon>
        <taxon>Staphyliniformia</taxon>
        <taxon>Staphylinidae</taxon>
    </lineage>
</organism>
<dbReference type="AlphaFoldDB" id="A0A140EGN4"/>
<evidence type="ECO:0000256" key="3">
    <source>
        <dbReference type="ARBA" id="ARBA00012944"/>
    </source>
</evidence>
<keyword evidence="9" id="KW-0249">Electron transport</keyword>
<feature type="transmembrane region" description="Helical" evidence="16">
    <location>
        <begin position="82"/>
        <end position="105"/>
    </location>
</feature>
<feature type="transmembrane region" description="Helical" evidence="16">
    <location>
        <begin position="21"/>
        <end position="41"/>
    </location>
</feature>
<dbReference type="EMBL" id="KT696175">
    <property type="protein sequence ID" value="AML25855.1"/>
    <property type="molecule type" value="Genomic_DNA"/>
</dbReference>
<evidence type="ECO:0000256" key="5">
    <source>
        <dbReference type="ARBA" id="ARBA00022448"/>
    </source>
</evidence>
<evidence type="ECO:0000313" key="17">
    <source>
        <dbReference type="EMBL" id="AML25855.1"/>
    </source>
</evidence>
<reference evidence="17" key="1">
    <citation type="submission" date="2015-09" db="EMBL/GenBank/DDBJ databases">
        <title>Capturing the unknown biodiversity of arthropods in tropical forests using metagenomics.</title>
        <authorList>
            <person name="Andujar C."/>
            <person name="Creedy T.J."/>
            <person name="Garner B."/>
            <person name="Canty R."/>
            <person name="Warner H.B."/>
            <person name="Lipecki J."/>
            <person name="Crampton-Platt A."/>
            <person name="Gabrielli M."/>
            <person name="Croydon-Veleslavov I.A."/>
            <person name="Lim J.L."/>
            <person name="Linard B."/>
            <person name="Vogler A."/>
        </authorList>
    </citation>
    <scope>NUCLEOTIDE SEQUENCE</scope>
</reference>
<dbReference type="PANTHER" id="PTHR11435">
    <property type="entry name" value="NADH UBIQUINONE OXIDOREDUCTASE SUBUNIT ND6"/>
    <property type="match status" value="1"/>
</dbReference>
<keyword evidence="11" id="KW-0520">NAD</keyword>
<evidence type="ECO:0000256" key="1">
    <source>
        <dbReference type="ARBA" id="ARBA00004225"/>
    </source>
</evidence>
<comment type="subcellular location">
    <subcellularLocation>
        <location evidence="1">Mitochondrion membrane</location>
        <topology evidence="1">Multi-pass membrane protein</topology>
    </subcellularLocation>
</comment>
<evidence type="ECO:0000256" key="16">
    <source>
        <dbReference type="SAM" id="Phobius"/>
    </source>
</evidence>
<proteinExistence type="inferred from homology"/>
<keyword evidence="8" id="KW-1278">Translocase</keyword>
<protein>
    <recommendedName>
        <fullName evidence="4">NADH-ubiquinone oxidoreductase chain 6</fullName>
        <ecNumber evidence="3">7.1.1.2</ecNumber>
    </recommendedName>
    <alternativeName>
        <fullName evidence="14">NADH dehydrogenase subunit 6</fullName>
    </alternativeName>
</protein>
<evidence type="ECO:0000256" key="7">
    <source>
        <dbReference type="ARBA" id="ARBA00022692"/>
    </source>
</evidence>
<sequence>MMFLMLNCIFSIMFILMNHPMSLGMILLTQTILISMITGYLSMNFWFSYILFLIMIGGMLILFIYMTSIASNEPFYFSKKMLFNYVLLMIIIIIMIMVMDPYYFLKYLMLKENLWLNNLDNYNLTKYFNYPSIIIIIMMMIYLLITLIAIVKITQIEYGPLRQKF</sequence>
<evidence type="ECO:0000256" key="10">
    <source>
        <dbReference type="ARBA" id="ARBA00022989"/>
    </source>
</evidence>
<dbReference type="GO" id="GO:0031966">
    <property type="term" value="C:mitochondrial membrane"/>
    <property type="evidence" value="ECO:0007669"/>
    <property type="project" value="UniProtKB-SubCell"/>
</dbReference>
<keyword evidence="5" id="KW-0813">Transport</keyword>
<evidence type="ECO:0000256" key="12">
    <source>
        <dbReference type="ARBA" id="ARBA00023128"/>
    </source>
</evidence>
<keyword evidence="6" id="KW-0679">Respiratory chain</keyword>
<feature type="transmembrane region" description="Helical" evidence="16">
    <location>
        <begin position="133"/>
        <end position="154"/>
    </location>
</feature>
<evidence type="ECO:0000256" key="9">
    <source>
        <dbReference type="ARBA" id="ARBA00022982"/>
    </source>
</evidence>
<gene>
    <name evidence="17" type="primary">ND6</name>
</gene>
<evidence type="ECO:0000256" key="11">
    <source>
        <dbReference type="ARBA" id="ARBA00023027"/>
    </source>
</evidence>
<keyword evidence="13 16" id="KW-0472">Membrane</keyword>
<comment type="catalytic activity">
    <reaction evidence="15">
        <text>a ubiquinone + NADH + 5 H(+)(in) = a ubiquinol + NAD(+) + 4 H(+)(out)</text>
        <dbReference type="Rhea" id="RHEA:29091"/>
        <dbReference type="Rhea" id="RHEA-COMP:9565"/>
        <dbReference type="Rhea" id="RHEA-COMP:9566"/>
        <dbReference type="ChEBI" id="CHEBI:15378"/>
        <dbReference type="ChEBI" id="CHEBI:16389"/>
        <dbReference type="ChEBI" id="CHEBI:17976"/>
        <dbReference type="ChEBI" id="CHEBI:57540"/>
        <dbReference type="ChEBI" id="CHEBI:57945"/>
        <dbReference type="EC" id="7.1.1.2"/>
    </reaction>
</comment>